<organism evidence="1">
    <name type="scientific">Amphimedon queenslandica</name>
    <name type="common">Sponge</name>
    <dbReference type="NCBI Taxonomy" id="400682"/>
    <lineage>
        <taxon>Eukaryota</taxon>
        <taxon>Metazoa</taxon>
        <taxon>Porifera</taxon>
        <taxon>Demospongiae</taxon>
        <taxon>Heteroscleromorpha</taxon>
        <taxon>Haplosclerida</taxon>
        <taxon>Niphatidae</taxon>
        <taxon>Amphimedon</taxon>
    </lineage>
</organism>
<dbReference type="AlphaFoldDB" id="A0A1X7TJN7"/>
<dbReference type="InParanoid" id="A0A1X7TJN7"/>
<name>A0A1X7TJN7_AMPQE</name>
<accession>A0A1X7TJN7</accession>
<reference evidence="1" key="1">
    <citation type="submission" date="2017-05" db="UniProtKB">
        <authorList>
            <consortium name="EnsemblMetazoa"/>
        </authorList>
    </citation>
    <scope>IDENTIFICATION</scope>
</reference>
<evidence type="ECO:0000313" key="1">
    <source>
        <dbReference type="EnsemblMetazoa" id="Aqu2.1.14953_001"/>
    </source>
</evidence>
<sequence>MDANILTKSMFSLPRPERYEMPTSYYDDEILTEVASGPWPEMLEMATSYYDDKLLTDEPEIQVTSVRETALGTGVTDAPTIC</sequence>
<protein>
    <submittedName>
        <fullName evidence="1">Uncharacterized protein</fullName>
    </submittedName>
</protein>
<proteinExistence type="predicted"/>
<dbReference type="EnsemblMetazoa" id="Aqu2.1.14953_001">
    <property type="protein sequence ID" value="Aqu2.1.14953_001"/>
    <property type="gene ID" value="Aqu2.1.14953"/>
</dbReference>